<dbReference type="SUPFAM" id="SSF56436">
    <property type="entry name" value="C-type lectin-like"/>
    <property type="match status" value="1"/>
</dbReference>
<dbReference type="InterPro" id="IPR016186">
    <property type="entry name" value="C-type_lectin-like/link_sf"/>
</dbReference>
<name>A0A914EIX7_9BILA</name>
<sequence>MYKNYASKTVLPYDAVRIGLFNNGSGWKWADGTPMTFSYWTPAQTNTNQFPFPALFGYGPDSNYRNTWWISENDDAAVVCQKKV</sequence>
<organism evidence="1 2">
    <name type="scientific">Acrobeloides nanus</name>
    <dbReference type="NCBI Taxonomy" id="290746"/>
    <lineage>
        <taxon>Eukaryota</taxon>
        <taxon>Metazoa</taxon>
        <taxon>Ecdysozoa</taxon>
        <taxon>Nematoda</taxon>
        <taxon>Chromadorea</taxon>
        <taxon>Rhabditida</taxon>
        <taxon>Tylenchina</taxon>
        <taxon>Cephalobomorpha</taxon>
        <taxon>Cephaloboidea</taxon>
        <taxon>Cephalobidae</taxon>
        <taxon>Acrobeloides</taxon>
    </lineage>
</organism>
<dbReference type="AlphaFoldDB" id="A0A914EIX7"/>
<evidence type="ECO:0000313" key="1">
    <source>
        <dbReference type="Proteomes" id="UP000887540"/>
    </source>
</evidence>
<dbReference type="InterPro" id="IPR016187">
    <property type="entry name" value="CTDL_fold"/>
</dbReference>
<dbReference type="WBParaSite" id="ACRNAN_scaffold807.g30027.t1">
    <property type="protein sequence ID" value="ACRNAN_scaffold807.g30027.t1"/>
    <property type="gene ID" value="ACRNAN_scaffold807.g30027"/>
</dbReference>
<protein>
    <submittedName>
        <fullName evidence="2">C-type lectin domain-containing protein</fullName>
    </submittedName>
</protein>
<dbReference type="Gene3D" id="3.10.100.10">
    <property type="entry name" value="Mannose-Binding Protein A, subunit A"/>
    <property type="match status" value="1"/>
</dbReference>
<accession>A0A914EIX7</accession>
<reference evidence="2" key="1">
    <citation type="submission" date="2022-11" db="UniProtKB">
        <authorList>
            <consortium name="WormBaseParasite"/>
        </authorList>
    </citation>
    <scope>IDENTIFICATION</scope>
</reference>
<evidence type="ECO:0000313" key="2">
    <source>
        <dbReference type="WBParaSite" id="ACRNAN_scaffold807.g30027.t1"/>
    </source>
</evidence>
<proteinExistence type="predicted"/>
<keyword evidence="1" id="KW-1185">Reference proteome</keyword>
<dbReference type="Proteomes" id="UP000887540">
    <property type="component" value="Unplaced"/>
</dbReference>